<evidence type="ECO:0000313" key="2">
    <source>
        <dbReference type="Proteomes" id="UP001152759"/>
    </source>
</evidence>
<dbReference type="Pfam" id="PF13238">
    <property type="entry name" value="AAA_18"/>
    <property type="match status" value="1"/>
</dbReference>
<accession>A0A9P0A2Z8</accession>
<gene>
    <name evidence="1" type="ORF">BEMITA_LOCUS2780</name>
</gene>
<dbReference type="SUPFAM" id="SSF52540">
    <property type="entry name" value="P-loop containing nucleoside triphosphate hydrolases"/>
    <property type="match status" value="1"/>
</dbReference>
<dbReference type="AlphaFoldDB" id="A0A9P0A2Z8"/>
<dbReference type="InterPro" id="IPR027417">
    <property type="entry name" value="P-loop_NTPase"/>
</dbReference>
<sequence length="215" mass="25012">MVEDDMIRRSDEWCVLGITGIGRSGKSTLAKKLQAKIPGSYVIHQDDYFHPLDYEGHEYVTGLGGSVANWEIISSIDFDSLLSDVRSILNRYDSPENPVLIIEGHLVLNEPRLNSIVDKRICLTMDKEECWERRKHVDYGNHDSKRYFNLCGWPEYQKRLSEMKQMNDRAKHNNDRIKFIHYSTDFDKLVDELIADAMKICEIKSKSRRKKTSIA</sequence>
<dbReference type="Gene3D" id="3.40.50.300">
    <property type="entry name" value="P-loop containing nucleotide triphosphate hydrolases"/>
    <property type="match status" value="1"/>
</dbReference>
<dbReference type="EMBL" id="OU963871">
    <property type="protein sequence ID" value="CAH0383320.1"/>
    <property type="molecule type" value="Genomic_DNA"/>
</dbReference>
<proteinExistence type="predicted"/>
<keyword evidence="2" id="KW-1185">Reference proteome</keyword>
<dbReference type="PANTHER" id="PTHR10285">
    <property type="entry name" value="URIDINE KINASE"/>
    <property type="match status" value="1"/>
</dbReference>
<dbReference type="KEGG" id="btab:109042344"/>
<evidence type="ECO:0000313" key="1">
    <source>
        <dbReference type="EMBL" id="CAH0383320.1"/>
    </source>
</evidence>
<protein>
    <submittedName>
        <fullName evidence="1">Uncharacterized protein</fullName>
    </submittedName>
</protein>
<dbReference type="Proteomes" id="UP001152759">
    <property type="component" value="Chromosome 10"/>
</dbReference>
<name>A0A9P0A2Z8_BEMTA</name>
<reference evidence="1" key="1">
    <citation type="submission" date="2021-12" db="EMBL/GenBank/DDBJ databases">
        <authorList>
            <person name="King R."/>
        </authorList>
    </citation>
    <scope>NUCLEOTIDE SEQUENCE</scope>
</reference>
<organism evidence="1 2">
    <name type="scientific">Bemisia tabaci</name>
    <name type="common">Sweetpotato whitefly</name>
    <name type="synonym">Aleurodes tabaci</name>
    <dbReference type="NCBI Taxonomy" id="7038"/>
    <lineage>
        <taxon>Eukaryota</taxon>
        <taxon>Metazoa</taxon>
        <taxon>Ecdysozoa</taxon>
        <taxon>Arthropoda</taxon>
        <taxon>Hexapoda</taxon>
        <taxon>Insecta</taxon>
        <taxon>Pterygota</taxon>
        <taxon>Neoptera</taxon>
        <taxon>Paraneoptera</taxon>
        <taxon>Hemiptera</taxon>
        <taxon>Sternorrhyncha</taxon>
        <taxon>Aleyrodoidea</taxon>
        <taxon>Aleyrodidae</taxon>
        <taxon>Aleyrodinae</taxon>
        <taxon>Bemisia</taxon>
    </lineage>
</organism>